<dbReference type="PANTHER" id="PTHR43194">
    <property type="entry name" value="HYDROLASE ALPHA/BETA FOLD FAMILY"/>
    <property type="match status" value="1"/>
</dbReference>
<dbReference type="InterPro" id="IPR050228">
    <property type="entry name" value="Carboxylesterase_BioH"/>
</dbReference>
<comment type="caution">
    <text evidence="2">The sequence shown here is derived from an EMBL/GenBank/DDBJ whole genome shotgun (WGS) entry which is preliminary data.</text>
</comment>
<keyword evidence="3" id="KW-1185">Reference proteome</keyword>
<evidence type="ECO:0000313" key="2">
    <source>
        <dbReference type="EMBL" id="KAK5077588.1"/>
    </source>
</evidence>
<dbReference type="Pfam" id="PF12697">
    <property type="entry name" value="Abhydrolase_6"/>
    <property type="match status" value="1"/>
</dbReference>
<evidence type="ECO:0000313" key="3">
    <source>
        <dbReference type="Proteomes" id="UP001345013"/>
    </source>
</evidence>
<name>A0ABR0JWQ9_9EURO</name>
<dbReference type="SUPFAM" id="SSF53474">
    <property type="entry name" value="alpha/beta-Hydrolases"/>
    <property type="match status" value="1"/>
</dbReference>
<dbReference type="Gene3D" id="3.40.50.1820">
    <property type="entry name" value="alpha/beta hydrolase"/>
    <property type="match status" value="2"/>
</dbReference>
<dbReference type="Proteomes" id="UP001345013">
    <property type="component" value="Unassembled WGS sequence"/>
</dbReference>
<dbReference type="InterPro" id="IPR000073">
    <property type="entry name" value="AB_hydrolase_1"/>
</dbReference>
<accession>A0ABR0JWQ9</accession>
<evidence type="ECO:0000259" key="1">
    <source>
        <dbReference type="Pfam" id="PF12697"/>
    </source>
</evidence>
<organism evidence="2 3">
    <name type="scientific">Lithohypha guttulata</name>
    <dbReference type="NCBI Taxonomy" id="1690604"/>
    <lineage>
        <taxon>Eukaryota</taxon>
        <taxon>Fungi</taxon>
        <taxon>Dikarya</taxon>
        <taxon>Ascomycota</taxon>
        <taxon>Pezizomycotina</taxon>
        <taxon>Eurotiomycetes</taxon>
        <taxon>Chaetothyriomycetidae</taxon>
        <taxon>Chaetothyriales</taxon>
        <taxon>Trichomeriaceae</taxon>
        <taxon>Lithohypha</taxon>
    </lineage>
</organism>
<dbReference type="InterPro" id="IPR029058">
    <property type="entry name" value="AB_hydrolase_fold"/>
</dbReference>
<gene>
    <name evidence="2" type="ORF">LTR24_009510</name>
</gene>
<dbReference type="EMBL" id="JAVRRG010000212">
    <property type="protein sequence ID" value="KAK5077588.1"/>
    <property type="molecule type" value="Genomic_DNA"/>
</dbReference>
<dbReference type="PANTHER" id="PTHR43194:SF2">
    <property type="entry name" value="PEROXISOMAL MEMBRANE PROTEIN LPX1"/>
    <property type="match status" value="1"/>
</dbReference>
<protein>
    <recommendedName>
        <fullName evidence="1">AB hydrolase-1 domain-containing protein</fullName>
    </recommendedName>
</protein>
<sequence length="406" mass="44857">MASDGSAHSWASLPKAMSKSVDSLNKALNNDQQWQAFVDTNAITEPVTMGVQSAGGEAILVKVEPGAKTSVSTGSADKADFTLAAKPEQWEQFFAADPKSPYTSFVGLQGMNIKQEGVGIQGDQVRFAQYGHLATRLLELLREGLHGPIEQFEQDTYTEDHIIGKYVWLEAAGWGRTKIFYESSGDGPQQIVFCHTAGSDSRQYHGVMNHPEMMKKCTMIAFDLPAHGRSFPSSNYVPGNHTNDEDKYVGTIAAVIKTLKLDKPIVCGASMAGQSPVVNQSLFNPDWIYGMMAPKSPHLNKQLIWHMYSGQAYGIFHGDLDFYFGGFDARDRVGQINVKKCPIYFLTGEYDWSTTPDMSKATADKIKGANFKAMDNLGHFPATENPKKFVPYLLDAIEWIQKTREG</sequence>
<feature type="domain" description="AB hydrolase-1" evidence="1">
    <location>
        <begin position="191"/>
        <end position="390"/>
    </location>
</feature>
<reference evidence="2 3" key="1">
    <citation type="submission" date="2023-08" db="EMBL/GenBank/DDBJ databases">
        <title>Black Yeasts Isolated from many extreme environments.</title>
        <authorList>
            <person name="Coleine C."/>
            <person name="Stajich J.E."/>
            <person name="Selbmann L."/>
        </authorList>
    </citation>
    <scope>NUCLEOTIDE SEQUENCE [LARGE SCALE GENOMIC DNA]</scope>
    <source>
        <strain evidence="2 3">CCFEE 5885</strain>
    </source>
</reference>
<proteinExistence type="predicted"/>